<name>A0A7M2XYB4_9NOCA</name>
<sequence>MQIFDLPTNLACIQPDSAGSENWVALTRGLPGSGKSSLARLWVQQDPERRVRISRDDLRAELFAAAGRLTEEQEEVITATQRARTAVALRQGCSVVCDDTLLDPAHLTAWEEFLAPFGVPVVVVDVPTPVDECIRRDRERGAVGGRQVGEAVIRMLADRYGYPGGQC</sequence>
<dbReference type="Pfam" id="PF13671">
    <property type="entry name" value="AAA_33"/>
    <property type="match status" value="1"/>
</dbReference>
<dbReference type="EMBL" id="CP063453">
    <property type="protein sequence ID" value="QOW02002.1"/>
    <property type="molecule type" value="Genomic_DNA"/>
</dbReference>
<geneLocation type="plasmid" evidence="1 2">
    <name>pSID</name>
</geneLocation>
<protein>
    <submittedName>
        <fullName evidence="1">AAA family ATPase</fullName>
    </submittedName>
</protein>
<proteinExistence type="predicted"/>
<gene>
    <name evidence="1" type="ORF">INP59_26890</name>
</gene>
<keyword evidence="2" id="KW-1185">Reference proteome</keyword>
<dbReference type="RefSeq" id="WP_193904256.1">
    <property type="nucleotide sequence ID" value="NZ_CP063453.1"/>
</dbReference>
<evidence type="ECO:0000313" key="1">
    <source>
        <dbReference type="EMBL" id="QOW02002.1"/>
    </source>
</evidence>
<dbReference type="SUPFAM" id="SSF52540">
    <property type="entry name" value="P-loop containing nucleoside triphosphate hydrolases"/>
    <property type="match status" value="1"/>
</dbReference>
<dbReference type="AlphaFoldDB" id="A0A7M2XYB4"/>
<reference evidence="1 2" key="1">
    <citation type="submission" date="2020-10" db="EMBL/GenBank/DDBJ databases">
        <title>Whole genome sequence of oil-degrading bacteria Rhodococcus pyridinivorans strain 5Ap.</title>
        <authorList>
            <person name="Akhremchuk A.E."/>
            <person name="Valentovich L.N."/>
            <person name="Charniauskaya M.I."/>
            <person name="Bukliarevich H.A."/>
            <person name="Titok M.A."/>
        </authorList>
    </citation>
    <scope>NUCLEOTIDE SEQUENCE [LARGE SCALE GENOMIC DNA]</scope>
    <source>
        <strain evidence="1 2">5Ap</strain>
        <plasmid evidence="1 2">pSID</plasmid>
    </source>
</reference>
<accession>A0A7M2XYB4</accession>
<dbReference type="InterPro" id="IPR027417">
    <property type="entry name" value="P-loop_NTPase"/>
</dbReference>
<dbReference type="Gene3D" id="3.40.50.300">
    <property type="entry name" value="P-loop containing nucleotide triphosphate hydrolases"/>
    <property type="match status" value="1"/>
</dbReference>
<keyword evidence="1" id="KW-0614">Plasmid</keyword>
<dbReference type="Proteomes" id="UP000593818">
    <property type="component" value="Plasmid pSID"/>
</dbReference>
<organism evidence="1 2">
    <name type="scientific">Rhodococcus pyridinivorans</name>
    <dbReference type="NCBI Taxonomy" id="103816"/>
    <lineage>
        <taxon>Bacteria</taxon>
        <taxon>Bacillati</taxon>
        <taxon>Actinomycetota</taxon>
        <taxon>Actinomycetes</taxon>
        <taxon>Mycobacteriales</taxon>
        <taxon>Nocardiaceae</taxon>
        <taxon>Rhodococcus</taxon>
    </lineage>
</organism>
<evidence type="ECO:0000313" key="2">
    <source>
        <dbReference type="Proteomes" id="UP000593818"/>
    </source>
</evidence>